<dbReference type="PANTHER" id="PTHR10504">
    <property type="entry name" value="BACTERICIDAL PERMEABILITY-INCREASING BPI PROTEIN-RELATED"/>
    <property type="match status" value="1"/>
</dbReference>
<reference evidence="2" key="1">
    <citation type="submission" date="2022-11" db="UniProtKB">
        <authorList>
            <consortium name="WormBaseParasite"/>
        </authorList>
    </citation>
    <scope>IDENTIFICATION</scope>
</reference>
<dbReference type="Proteomes" id="UP000887577">
    <property type="component" value="Unplaced"/>
</dbReference>
<dbReference type="GO" id="GO:0005615">
    <property type="term" value="C:extracellular space"/>
    <property type="evidence" value="ECO:0007669"/>
    <property type="project" value="TreeGrafter"/>
</dbReference>
<proteinExistence type="predicted"/>
<dbReference type="InterPro" id="IPR032942">
    <property type="entry name" value="BPI/LBP/Plunc"/>
</dbReference>
<evidence type="ECO:0000313" key="2">
    <source>
        <dbReference type="WBParaSite" id="PSU_v2.g6997.t1"/>
    </source>
</evidence>
<dbReference type="Gene3D" id="3.15.10.10">
    <property type="entry name" value="Bactericidal permeability-increasing protein, domain 1"/>
    <property type="match status" value="1"/>
</dbReference>
<organism evidence="1 2">
    <name type="scientific">Panagrolaimus superbus</name>
    <dbReference type="NCBI Taxonomy" id="310955"/>
    <lineage>
        <taxon>Eukaryota</taxon>
        <taxon>Metazoa</taxon>
        <taxon>Ecdysozoa</taxon>
        <taxon>Nematoda</taxon>
        <taxon>Chromadorea</taxon>
        <taxon>Rhabditida</taxon>
        <taxon>Tylenchina</taxon>
        <taxon>Panagrolaimomorpha</taxon>
        <taxon>Panagrolaimoidea</taxon>
        <taxon>Panagrolaimidae</taxon>
        <taxon>Panagrolaimus</taxon>
    </lineage>
</organism>
<accession>A0A914Z521</accession>
<sequence length="408" mass="47145">MNVNIYETSLVKAESPEINFKFQNPHSFSVKTSGGFAQFKGLYKGVYRTCRDGQVYIDLSGLNLYLQVDLTRSDENKFHPKISSCEFSVDEIFVEMKRPLFPQAIDAFKQLFLKYLSKQMCKFAENYADKIGDKFQEALNNSPISLKELGLHKFDSTLIREPILDKNSLFFALNGKFGQKEESERSRMFETDTNHMIYTYISEFVFNEFLNSFENKELKIEKSKKMDELLKNYKLMKSEDSMDIRIKFNEAPKIQFMDYGAKLVLNFNALLKSSSSDESLVSANFKLKTLIEKFEINAVLDGIFDDNNNNDDDYKLNAKVTIDDIEITDIISFLPEAFNLAEILPHVIKANKDIFGEIIESNLHSLFPIETNSYLRVTTIKGFFRSKTLIFGFDFASDGHLIRRLQLP</sequence>
<name>A0A914Z521_9BILA</name>
<keyword evidence="1" id="KW-1185">Reference proteome</keyword>
<dbReference type="WBParaSite" id="PSU_v2.g6997.t1">
    <property type="protein sequence ID" value="PSU_v2.g6997.t1"/>
    <property type="gene ID" value="PSU_v2.g6997"/>
</dbReference>
<evidence type="ECO:0000313" key="1">
    <source>
        <dbReference type="Proteomes" id="UP000887577"/>
    </source>
</evidence>
<dbReference type="PANTHER" id="PTHR10504:SF133">
    <property type="entry name" value="LIPID-BINDING SERUM GLYCOPROTEIN C-TERMINAL DOMAIN-CONTAINING PROTEIN"/>
    <property type="match status" value="1"/>
</dbReference>
<dbReference type="InterPro" id="IPR017943">
    <property type="entry name" value="Bactericidal_perm-incr_a/b_dom"/>
</dbReference>
<dbReference type="AlphaFoldDB" id="A0A914Z521"/>
<protein>
    <submittedName>
        <fullName evidence="2">Uncharacterized protein</fullName>
    </submittedName>
</protein>
<dbReference type="GO" id="GO:0008289">
    <property type="term" value="F:lipid binding"/>
    <property type="evidence" value="ECO:0007669"/>
    <property type="project" value="InterPro"/>
</dbReference>
<dbReference type="Gene3D" id="3.15.20.10">
    <property type="entry name" value="Bactericidal permeability-increasing protein, domain 2"/>
    <property type="match status" value="1"/>
</dbReference>
<dbReference type="SUPFAM" id="SSF55394">
    <property type="entry name" value="Bactericidal permeability-increasing protein, BPI"/>
    <property type="match status" value="1"/>
</dbReference>